<sequence length="140" mass="16737">MIISRPRYWFRGAPVQTTWSQNVLVIEVILTFKTSNRTFHGIRAVNDDWGLWDWPRVENLLWVVDDGHRLRQWQESRQPPHVMESDSECIVEEVIGYYKADSGHEYVAIKWQDYECPTWELESDLFEYPLQSKSPNIHEL</sequence>
<dbReference type="SUPFAM" id="SSF54160">
    <property type="entry name" value="Chromo domain-like"/>
    <property type="match status" value="1"/>
</dbReference>
<dbReference type="Proteomes" id="UP000738349">
    <property type="component" value="Unassembled WGS sequence"/>
</dbReference>
<evidence type="ECO:0000256" key="1">
    <source>
        <dbReference type="ARBA" id="ARBA00011353"/>
    </source>
</evidence>
<name>A0A9P9DAK1_9HYPO</name>
<dbReference type="EMBL" id="JAGMUV010000030">
    <property type="protein sequence ID" value="KAH7115701.1"/>
    <property type="molecule type" value="Genomic_DNA"/>
</dbReference>
<dbReference type="OrthoDB" id="5235533at2759"/>
<evidence type="ECO:0000313" key="4">
    <source>
        <dbReference type="Proteomes" id="UP000738349"/>
    </source>
</evidence>
<dbReference type="AlphaFoldDB" id="A0A9P9DAK1"/>
<comment type="caution">
    <text evidence="2">The sequence shown here is derived from an EMBL/GenBank/DDBJ whole genome shotgun (WGS) entry which is preliminary data.</text>
</comment>
<evidence type="ECO:0008006" key="5">
    <source>
        <dbReference type="Google" id="ProtNLM"/>
    </source>
</evidence>
<accession>A0A9P9DAK1</accession>
<proteinExistence type="predicted"/>
<evidence type="ECO:0000313" key="2">
    <source>
        <dbReference type="EMBL" id="KAH7115701.1"/>
    </source>
</evidence>
<gene>
    <name evidence="3" type="ORF">EDB81DRAFT_655755</name>
    <name evidence="2" type="ORF">EDB81DRAFT_669021</name>
</gene>
<dbReference type="Gene3D" id="2.40.50.40">
    <property type="match status" value="1"/>
</dbReference>
<protein>
    <recommendedName>
        <fullName evidence="5">Chromo domain-containing protein</fullName>
    </recommendedName>
</protein>
<organism evidence="2 4">
    <name type="scientific">Dactylonectria macrodidyma</name>
    <dbReference type="NCBI Taxonomy" id="307937"/>
    <lineage>
        <taxon>Eukaryota</taxon>
        <taxon>Fungi</taxon>
        <taxon>Dikarya</taxon>
        <taxon>Ascomycota</taxon>
        <taxon>Pezizomycotina</taxon>
        <taxon>Sordariomycetes</taxon>
        <taxon>Hypocreomycetidae</taxon>
        <taxon>Hypocreales</taxon>
        <taxon>Nectriaceae</taxon>
        <taxon>Dactylonectria</taxon>
    </lineage>
</organism>
<reference evidence="2" key="1">
    <citation type="journal article" date="2021" name="Nat. Commun.">
        <title>Genetic determinants of endophytism in the Arabidopsis root mycobiome.</title>
        <authorList>
            <person name="Mesny F."/>
            <person name="Miyauchi S."/>
            <person name="Thiergart T."/>
            <person name="Pickel B."/>
            <person name="Atanasova L."/>
            <person name="Karlsson M."/>
            <person name="Huettel B."/>
            <person name="Barry K.W."/>
            <person name="Haridas S."/>
            <person name="Chen C."/>
            <person name="Bauer D."/>
            <person name="Andreopoulos W."/>
            <person name="Pangilinan J."/>
            <person name="LaButti K."/>
            <person name="Riley R."/>
            <person name="Lipzen A."/>
            <person name="Clum A."/>
            <person name="Drula E."/>
            <person name="Henrissat B."/>
            <person name="Kohler A."/>
            <person name="Grigoriev I.V."/>
            <person name="Martin F.M."/>
            <person name="Hacquard S."/>
        </authorList>
    </citation>
    <scope>NUCLEOTIDE SEQUENCE</scope>
    <source>
        <strain evidence="2">MPI-CAGE-AT-0147</strain>
    </source>
</reference>
<comment type="subunit">
    <text evidence="1">Component of the NuA4 histone acetyltransferase complex.</text>
</comment>
<dbReference type="EMBL" id="JAGMUV010000012">
    <property type="protein sequence ID" value="KAH7137554.1"/>
    <property type="molecule type" value="Genomic_DNA"/>
</dbReference>
<keyword evidence="4" id="KW-1185">Reference proteome</keyword>
<dbReference type="InterPro" id="IPR016197">
    <property type="entry name" value="Chromo-like_dom_sf"/>
</dbReference>
<evidence type="ECO:0000313" key="3">
    <source>
        <dbReference type="EMBL" id="KAH7137554.1"/>
    </source>
</evidence>